<keyword evidence="3" id="KW-1133">Transmembrane helix</keyword>
<accession>A0A6S6UAL5</accession>
<keyword evidence="2" id="KW-0175">Coiled coil</keyword>
<keyword evidence="3" id="KW-0472">Membrane</keyword>
<dbReference type="EMBL" id="CACVAQ010000350">
    <property type="protein sequence ID" value="CAA6824696.1"/>
    <property type="molecule type" value="Genomic_DNA"/>
</dbReference>
<dbReference type="SUPFAM" id="SSF117892">
    <property type="entry name" value="Band 7/SPFH domain"/>
    <property type="match status" value="1"/>
</dbReference>
<keyword evidence="3" id="KW-0812">Transmembrane</keyword>
<evidence type="ECO:0000256" key="1">
    <source>
        <dbReference type="ARBA" id="ARBA00004308"/>
    </source>
</evidence>
<dbReference type="InterPro" id="IPR036013">
    <property type="entry name" value="Band_7/SPFH_dom_sf"/>
</dbReference>
<reference evidence="4" key="1">
    <citation type="submission" date="2020-01" db="EMBL/GenBank/DDBJ databases">
        <authorList>
            <person name="Meier V. D."/>
            <person name="Meier V D."/>
        </authorList>
    </citation>
    <scope>NUCLEOTIDE SEQUENCE</scope>
    <source>
        <strain evidence="4">HLG_WM_MAG_10</strain>
    </source>
</reference>
<dbReference type="GO" id="GO:0005886">
    <property type="term" value="C:plasma membrane"/>
    <property type="evidence" value="ECO:0007669"/>
    <property type="project" value="TreeGrafter"/>
</dbReference>
<evidence type="ECO:0000256" key="3">
    <source>
        <dbReference type="SAM" id="Phobius"/>
    </source>
</evidence>
<dbReference type="InterPro" id="IPR027705">
    <property type="entry name" value="Flotillin_fam"/>
</dbReference>
<organism evidence="4">
    <name type="scientific">uncultured Aureispira sp</name>
    <dbReference type="NCBI Taxonomy" id="1331704"/>
    <lineage>
        <taxon>Bacteria</taxon>
        <taxon>Pseudomonadati</taxon>
        <taxon>Bacteroidota</taxon>
        <taxon>Saprospiria</taxon>
        <taxon>Saprospirales</taxon>
        <taxon>Saprospiraceae</taxon>
        <taxon>Aureispira</taxon>
        <taxon>environmental samples</taxon>
    </lineage>
</organism>
<feature type="transmembrane region" description="Helical" evidence="3">
    <location>
        <begin position="6"/>
        <end position="25"/>
    </location>
</feature>
<protein>
    <submittedName>
        <fullName evidence="4">Inner membrane protein YqiK</fullName>
    </submittedName>
</protein>
<dbReference type="PANTHER" id="PTHR13806">
    <property type="entry name" value="FLOTILLIN-RELATED"/>
    <property type="match status" value="1"/>
</dbReference>
<dbReference type="GO" id="GO:0012505">
    <property type="term" value="C:endomembrane system"/>
    <property type="evidence" value="ECO:0007669"/>
    <property type="project" value="UniProtKB-SubCell"/>
</dbReference>
<evidence type="ECO:0000256" key="2">
    <source>
        <dbReference type="SAM" id="Coils"/>
    </source>
</evidence>
<sequence>MLSTILMVLGIGLLVIAIGFLFLVARAHKKVPQGKALIRTGFGGAKVALDSGIFVIPILHKVEEMDISLKTIEVHRAGSEGLICKDNMRADIKVVFFVRVNKDKKYVVEVAQTIGCARASEQATLNSLFDAKFSEALKTVGKGFDFVDLYTEREEFKKGILQTIGTDLNGYLLDDCAIDYLEQTSLSDLDQKNILDAQGIRKIEELTSKEQESTNQIRRNREQTIKEQDVETKKNILRLEKQEIEEEQKQKREIAELTTEQENSAKQVMINKNLETELIQKQSEQKLGEAEEDKQRQIILARLNKEELEKVQQQLVETEEQKAIENREKIVGIAKIEKEKILEENKRDIQVIIKERKAEEKKTVEEDQKIEDVKQIAAAERARKVAEIDASKEAEMQKILQTRKAEADKLSAEVRAQQIVIEADAKKAASQKDAEARKISAEALAAEEATVGLAEADVMKAKAEAKEMEGTTEANILQKKAQAESNAIQMKAEAERIRGMAEADVTKEKGQIDATVTEQQGFAEAKVIEQKLSSEAKGIEAKANAMKLLDGVGKEHEEFKLKLDQQKEIKLAQIQAQMGIASSQASVVAAALKQAKIDIVGGETKFFDSIIGAVNKGKSIDRLVDNSDNLQAIKGALIGSGDDNLISRVSSFVEHYGINTESVKNLTLSALLSKIYAQAAGDDKDVVMGLIETVSRLGMGGEEAGKLLK</sequence>
<dbReference type="AlphaFoldDB" id="A0A6S6UAL5"/>
<proteinExistence type="predicted"/>
<evidence type="ECO:0000313" key="4">
    <source>
        <dbReference type="EMBL" id="CAA6824696.1"/>
    </source>
</evidence>
<gene>
    <name evidence="4" type="ORF">HELGO_WM19822</name>
</gene>
<feature type="coiled-coil region" evidence="2">
    <location>
        <begin position="301"/>
        <end position="362"/>
    </location>
</feature>
<dbReference type="PANTHER" id="PTHR13806:SF31">
    <property type="entry name" value="FLOTILLIN-LIKE PROTEIN 1-RELATED"/>
    <property type="match status" value="1"/>
</dbReference>
<comment type="subcellular location">
    <subcellularLocation>
        <location evidence="1">Endomembrane system</location>
    </subcellularLocation>
</comment>
<feature type="coiled-coil region" evidence="2">
    <location>
        <begin position="203"/>
        <end position="261"/>
    </location>
</feature>
<feature type="transmembrane region" description="Helical" evidence="3">
    <location>
        <begin position="37"/>
        <end position="59"/>
    </location>
</feature>
<name>A0A6S6UAL5_9BACT</name>